<gene>
    <name evidence="1" type="ORF">FWK35_00012670</name>
</gene>
<protein>
    <submittedName>
        <fullName evidence="1">Uncharacterized protein</fullName>
    </submittedName>
</protein>
<evidence type="ECO:0000313" key="2">
    <source>
        <dbReference type="Proteomes" id="UP000478052"/>
    </source>
</evidence>
<reference evidence="1 2" key="1">
    <citation type="submission" date="2019-08" db="EMBL/GenBank/DDBJ databases">
        <title>Whole genome of Aphis craccivora.</title>
        <authorList>
            <person name="Voronova N.V."/>
            <person name="Shulinski R.S."/>
            <person name="Bandarenka Y.V."/>
            <person name="Zhorov D.G."/>
            <person name="Warner D."/>
        </authorList>
    </citation>
    <scope>NUCLEOTIDE SEQUENCE [LARGE SCALE GENOMIC DNA]</scope>
    <source>
        <strain evidence="1">180601</strain>
        <tissue evidence="1">Whole Body</tissue>
    </source>
</reference>
<sequence length="50" mass="5739">MVNKTSMVSGAISNSLDRYRIRKLESRRLLLPVGEKILLIKDQELLIAKK</sequence>
<dbReference type="EMBL" id="VUJU01001372">
    <property type="protein sequence ID" value="KAF0765569.1"/>
    <property type="molecule type" value="Genomic_DNA"/>
</dbReference>
<proteinExistence type="predicted"/>
<name>A0A6G0Z4H5_APHCR</name>
<dbReference type="Proteomes" id="UP000478052">
    <property type="component" value="Unassembled WGS sequence"/>
</dbReference>
<comment type="caution">
    <text evidence="1">The sequence shown here is derived from an EMBL/GenBank/DDBJ whole genome shotgun (WGS) entry which is preliminary data.</text>
</comment>
<dbReference type="AlphaFoldDB" id="A0A6G0Z4H5"/>
<organism evidence="1 2">
    <name type="scientific">Aphis craccivora</name>
    <name type="common">Cowpea aphid</name>
    <dbReference type="NCBI Taxonomy" id="307492"/>
    <lineage>
        <taxon>Eukaryota</taxon>
        <taxon>Metazoa</taxon>
        <taxon>Ecdysozoa</taxon>
        <taxon>Arthropoda</taxon>
        <taxon>Hexapoda</taxon>
        <taxon>Insecta</taxon>
        <taxon>Pterygota</taxon>
        <taxon>Neoptera</taxon>
        <taxon>Paraneoptera</taxon>
        <taxon>Hemiptera</taxon>
        <taxon>Sternorrhyncha</taxon>
        <taxon>Aphidomorpha</taxon>
        <taxon>Aphidoidea</taxon>
        <taxon>Aphididae</taxon>
        <taxon>Aphidini</taxon>
        <taxon>Aphis</taxon>
        <taxon>Aphis</taxon>
    </lineage>
</organism>
<keyword evidence="2" id="KW-1185">Reference proteome</keyword>
<accession>A0A6G0Z4H5</accession>
<dbReference type="OrthoDB" id="6621294at2759"/>
<evidence type="ECO:0000313" key="1">
    <source>
        <dbReference type="EMBL" id="KAF0765569.1"/>
    </source>
</evidence>